<evidence type="ECO:0000313" key="4">
    <source>
        <dbReference type="EMBL" id="UYP45854.1"/>
    </source>
</evidence>
<dbReference type="PANTHER" id="PTHR47816">
    <property type="entry name" value="RIBOSOMAL RNA SMALL SUBUNIT METHYLTRANSFERASE C"/>
    <property type="match status" value="1"/>
</dbReference>
<evidence type="ECO:0000256" key="1">
    <source>
        <dbReference type="ARBA" id="ARBA00022603"/>
    </source>
</evidence>
<evidence type="ECO:0000256" key="2">
    <source>
        <dbReference type="ARBA" id="ARBA00022679"/>
    </source>
</evidence>
<dbReference type="EC" id="2.1.1.-" evidence="4"/>
<dbReference type="GO" id="GO:0032259">
    <property type="term" value="P:methylation"/>
    <property type="evidence" value="ECO:0007669"/>
    <property type="project" value="UniProtKB-KW"/>
</dbReference>
<dbReference type="CDD" id="cd02440">
    <property type="entry name" value="AdoMet_MTases"/>
    <property type="match status" value="1"/>
</dbReference>
<dbReference type="GO" id="GO:0008168">
    <property type="term" value="F:methyltransferase activity"/>
    <property type="evidence" value="ECO:0007669"/>
    <property type="project" value="UniProtKB-KW"/>
</dbReference>
<keyword evidence="5" id="KW-1185">Reference proteome</keyword>
<dbReference type="Pfam" id="PF05175">
    <property type="entry name" value="MTS"/>
    <property type="match status" value="1"/>
</dbReference>
<evidence type="ECO:0000259" key="3">
    <source>
        <dbReference type="Pfam" id="PF05175"/>
    </source>
</evidence>
<protein>
    <submittedName>
        <fullName evidence="4">S-adenosylmethionine-dependent methyltransferase</fullName>
        <ecNumber evidence="4">2.1.1.-</ecNumber>
    </submittedName>
</protein>
<accession>A0ABY6HTS5</accession>
<dbReference type="Gene3D" id="3.40.50.150">
    <property type="entry name" value="Vaccinia Virus protein VP39"/>
    <property type="match status" value="1"/>
</dbReference>
<name>A0ABY6HTS5_9ARCH</name>
<evidence type="ECO:0000313" key="5">
    <source>
        <dbReference type="Proteomes" id="UP001208689"/>
    </source>
</evidence>
<dbReference type="EMBL" id="CP104013">
    <property type="protein sequence ID" value="UYP45854.1"/>
    <property type="molecule type" value="Genomic_DNA"/>
</dbReference>
<sequence length="237" mass="27118">MPDPKDNHYFSQHPTSAQRMRKLFESVRAHSMSLQTSSGVFSPDAIDKGTRVLIENMIIPDSQENMNLLEIGAGYGPLTIWLHKEYNLRHHSISGNPPLPQIYASEVNDRAVWLLNRNLLANNCKDVIVLKGDFRDQIDELKAHGITFKAIFTNPPLKTGHEVMLELFQGAMDLLSPDGYIQYVHLKKLGAPGFLQKLQDLKPEWYFYILKKKGGFQVILISPIEREFEKEDYGGYF</sequence>
<proteinExistence type="predicted"/>
<dbReference type="Proteomes" id="UP001208689">
    <property type="component" value="Chromosome"/>
</dbReference>
<keyword evidence="2 4" id="KW-0808">Transferase</keyword>
<gene>
    <name evidence="4" type="ORF">NEF87_002139</name>
</gene>
<feature type="domain" description="Methyltransferase small" evidence="3">
    <location>
        <begin position="33"/>
        <end position="198"/>
    </location>
</feature>
<dbReference type="InterPro" id="IPR029063">
    <property type="entry name" value="SAM-dependent_MTases_sf"/>
</dbReference>
<reference evidence="4" key="1">
    <citation type="submission" date="2022-09" db="EMBL/GenBank/DDBJ databases">
        <title>Actin cytoskeleton and complex cell architecture in an #Asgard archaeon.</title>
        <authorList>
            <person name="Ponce Toledo R.I."/>
            <person name="Schleper C."/>
            <person name="Rodrigues Oliveira T."/>
            <person name="Wollweber F."/>
            <person name="Xu J."/>
            <person name="Rittmann S."/>
            <person name="Klingl A."/>
            <person name="Pilhofer M."/>
        </authorList>
    </citation>
    <scope>NUCLEOTIDE SEQUENCE</scope>
    <source>
        <strain evidence="4">B-35</strain>
    </source>
</reference>
<dbReference type="PANTHER" id="PTHR47816:SF4">
    <property type="entry name" value="RIBOSOMAL RNA SMALL SUBUNIT METHYLTRANSFERASE C"/>
    <property type="match status" value="1"/>
</dbReference>
<dbReference type="InterPro" id="IPR046977">
    <property type="entry name" value="RsmC/RlmG"/>
</dbReference>
<dbReference type="InterPro" id="IPR007848">
    <property type="entry name" value="Small_mtfrase_dom"/>
</dbReference>
<organism evidence="4 5">
    <name type="scientific">Candidatus Lokiarchaeum ossiferum</name>
    <dbReference type="NCBI Taxonomy" id="2951803"/>
    <lineage>
        <taxon>Archaea</taxon>
        <taxon>Promethearchaeati</taxon>
        <taxon>Promethearchaeota</taxon>
        <taxon>Promethearchaeia</taxon>
        <taxon>Promethearchaeales</taxon>
        <taxon>Promethearchaeaceae</taxon>
        <taxon>Candidatus Lokiarchaeum</taxon>
    </lineage>
</organism>
<keyword evidence="1 4" id="KW-0489">Methyltransferase</keyword>
<dbReference type="SUPFAM" id="SSF53335">
    <property type="entry name" value="S-adenosyl-L-methionine-dependent methyltransferases"/>
    <property type="match status" value="1"/>
</dbReference>